<feature type="transmembrane region" description="Helical" evidence="6">
    <location>
        <begin position="90"/>
        <end position="111"/>
    </location>
</feature>
<feature type="transmembrane region" description="Helical" evidence="6">
    <location>
        <begin position="239"/>
        <end position="258"/>
    </location>
</feature>
<feature type="domain" description="EamA" evidence="7">
    <location>
        <begin position="148"/>
        <end position="279"/>
    </location>
</feature>
<dbReference type="InterPro" id="IPR000620">
    <property type="entry name" value="EamA_dom"/>
</dbReference>
<organism evidence="8 9">
    <name type="scientific">Aureimonas flava</name>
    <dbReference type="NCBI Taxonomy" id="2320271"/>
    <lineage>
        <taxon>Bacteria</taxon>
        <taxon>Pseudomonadati</taxon>
        <taxon>Pseudomonadota</taxon>
        <taxon>Alphaproteobacteria</taxon>
        <taxon>Hyphomicrobiales</taxon>
        <taxon>Aurantimonadaceae</taxon>
        <taxon>Aureimonas</taxon>
    </lineage>
</organism>
<gene>
    <name evidence="8" type="ORF">D3218_04490</name>
</gene>
<dbReference type="InterPro" id="IPR037185">
    <property type="entry name" value="EmrE-like"/>
</dbReference>
<dbReference type="Pfam" id="PF00892">
    <property type="entry name" value="EamA"/>
    <property type="match status" value="2"/>
</dbReference>
<comment type="similarity">
    <text evidence="2">Belongs to the EamA transporter family.</text>
</comment>
<keyword evidence="4 6" id="KW-1133">Transmembrane helix</keyword>
<feature type="transmembrane region" description="Helical" evidence="6">
    <location>
        <begin position="123"/>
        <end position="141"/>
    </location>
</feature>
<sequence>MSRLAPAIFLVFWASGFGVAKIGLRHAEPLVFLALRFALIVALFLPAFLVLRPAGPARRIDWLHLAVAGFLIQSVYFGLAYLGMSLGVSAGTAAVIASLQPLLVALAAPLVSDERVGRARWAGFALGAAGALLVVTAGETFRATLDAGVWLCLGSAAGMAAAVLYQRRFPVRVHPVTANLVQYAVGLAMVAPLAVALESGSVDWTMELALSLGWLILANSIVAVSLLTFMIGRNEAARVSALFFLVPPVAALFGWLLLGETLGPQAWCGMAVSLAGLRLAAR</sequence>
<feature type="domain" description="EamA" evidence="7">
    <location>
        <begin position="10"/>
        <end position="135"/>
    </location>
</feature>
<evidence type="ECO:0000256" key="1">
    <source>
        <dbReference type="ARBA" id="ARBA00004141"/>
    </source>
</evidence>
<keyword evidence="9" id="KW-1185">Reference proteome</keyword>
<evidence type="ECO:0000313" key="8">
    <source>
        <dbReference type="EMBL" id="RIY02842.1"/>
    </source>
</evidence>
<evidence type="ECO:0000256" key="6">
    <source>
        <dbReference type="SAM" id="Phobius"/>
    </source>
</evidence>
<reference evidence="9" key="1">
    <citation type="submission" date="2018-09" db="EMBL/GenBank/DDBJ databases">
        <authorList>
            <person name="Tuo L."/>
        </authorList>
    </citation>
    <scope>NUCLEOTIDE SEQUENCE [LARGE SCALE GENOMIC DNA]</scope>
    <source>
        <strain evidence="9">M2BS4Y-1</strain>
    </source>
</reference>
<dbReference type="AlphaFoldDB" id="A0A3A1WQ03"/>
<feature type="transmembrane region" description="Helical" evidence="6">
    <location>
        <begin position="147"/>
        <end position="165"/>
    </location>
</feature>
<feature type="transmembrane region" description="Helical" evidence="6">
    <location>
        <begin position="209"/>
        <end position="232"/>
    </location>
</feature>
<proteinExistence type="inferred from homology"/>
<accession>A0A3A1WQ03</accession>
<dbReference type="OrthoDB" id="9809509at2"/>
<feature type="transmembrane region" description="Helical" evidence="6">
    <location>
        <begin position="177"/>
        <end position="197"/>
    </location>
</feature>
<dbReference type="PANTHER" id="PTHR32322:SF2">
    <property type="entry name" value="EAMA DOMAIN-CONTAINING PROTEIN"/>
    <property type="match status" value="1"/>
</dbReference>
<evidence type="ECO:0000256" key="5">
    <source>
        <dbReference type="ARBA" id="ARBA00023136"/>
    </source>
</evidence>
<dbReference type="Proteomes" id="UP000265750">
    <property type="component" value="Unassembled WGS sequence"/>
</dbReference>
<keyword evidence="3 6" id="KW-0812">Transmembrane</keyword>
<dbReference type="GO" id="GO:0016020">
    <property type="term" value="C:membrane"/>
    <property type="evidence" value="ECO:0007669"/>
    <property type="project" value="UniProtKB-SubCell"/>
</dbReference>
<dbReference type="PANTHER" id="PTHR32322">
    <property type="entry name" value="INNER MEMBRANE TRANSPORTER"/>
    <property type="match status" value="1"/>
</dbReference>
<name>A0A3A1WQ03_9HYPH</name>
<dbReference type="EMBL" id="QYRN01000002">
    <property type="protein sequence ID" value="RIY02842.1"/>
    <property type="molecule type" value="Genomic_DNA"/>
</dbReference>
<evidence type="ECO:0000259" key="7">
    <source>
        <dbReference type="Pfam" id="PF00892"/>
    </source>
</evidence>
<feature type="transmembrane region" description="Helical" evidence="6">
    <location>
        <begin position="63"/>
        <end position="84"/>
    </location>
</feature>
<evidence type="ECO:0000313" key="9">
    <source>
        <dbReference type="Proteomes" id="UP000265750"/>
    </source>
</evidence>
<feature type="transmembrane region" description="Helical" evidence="6">
    <location>
        <begin position="30"/>
        <end position="51"/>
    </location>
</feature>
<evidence type="ECO:0000256" key="2">
    <source>
        <dbReference type="ARBA" id="ARBA00007362"/>
    </source>
</evidence>
<dbReference type="SUPFAM" id="SSF103481">
    <property type="entry name" value="Multidrug resistance efflux transporter EmrE"/>
    <property type="match status" value="2"/>
</dbReference>
<comment type="subcellular location">
    <subcellularLocation>
        <location evidence="1">Membrane</location>
        <topology evidence="1">Multi-pass membrane protein</topology>
    </subcellularLocation>
</comment>
<protein>
    <submittedName>
        <fullName evidence="8">DMT family transporter</fullName>
    </submittedName>
</protein>
<comment type="caution">
    <text evidence="8">The sequence shown here is derived from an EMBL/GenBank/DDBJ whole genome shotgun (WGS) entry which is preliminary data.</text>
</comment>
<keyword evidence="5 6" id="KW-0472">Membrane</keyword>
<evidence type="ECO:0000256" key="3">
    <source>
        <dbReference type="ARBA" id="ARBA00022692"/>
    </source>
</evidence>
<dbReference type="InterPro" id="IPR050638">
    <property type="entry name" value="AA-Vitamin_Transporters"/>
</dbReference>
<evidence type="ECO:0000256" key="4">
    <source>
        <dbReference type="ARBA" id="ARBA00022989"/>
    </source>
</evidence>